<dbReference type="EMBL" id="LT629690">
    <property type="protein sequence ID" value="SDF74207.1"/>
    <property type="molecule type" value="Genomic_DNA"/>
</dbReference>
<dbReference type="Proteomes" id="UP000182427">
    <property type="component" value="Chromosome I"/>
</dbReference>
<reference evidence="2" key="1">
    <citation type="submission" date="2016-10" db="EMBL/GenBank/DDBJ databases">
        <authorList>
            <person name="Varghese N."/>
            <person name="Submissions S."/>
        </authorList>
    </citation>
    <scope>NUCLEOTIDE SEQUENCE [LARGE SCALE GENOMIC DNA]</scope>
    <source>
        <strain evidence="2">GAS232</strain>
    </source>
</reference>
<dbReference type="OrthoDB" id="9849974at2"/>
<protein>
    <submittedName>
        <fullName evidence="1">Uncharacterized protein</fullName>
    </submittedName>
</protein>
<dbReference type="RefSeq" id="WP_156785160.1">
    <property type="nucleotide sequence ID" value="NZ_LT629690.1"/>
</dbReference>
<accession>A0A1G7NJY1</accession>
<sequence length="129" mass="14731">MSRVTRPRDARRVFSRVIGCFVMLCGLAVLVSAAMAMHRTHRALQQDKEILTNFRAEFESASDDTLRQRAEQRGAVMMLASNETQYLFRIRRENGPWYCSAVDVNVAVSVRVHEGKRDVSLQKMPVDCL</sequence>
<organism evidence="1 2">
    <name type="scientific">Terriglobus roseus</name>
    <dbReference type="NCBI Taxonomy" id="392734"/>
    <lineage>
        <taxon>Bacteria</taxon>
        <taxon>Pseudomonadati</taxon>
        <taxon>Acidobacteriota</taxon>
        <taxon>Terriglobia</taxon>
        <taxon>Terriglobales</taxon>
        <taxon>Acidobacteriaceae</taxon>
        <taxon>Terriglobus</taxon>
    </lineage>
</organism>
<name>A0A1G7NJY1_9BACT</name>
<keyword evidence="2" id="KW-1185">Reference proteome</keyword>
<gene>
    <name evidence="1" type="ORF">SAMN05444167_3169</name>
</gene>
<evidence type="ECO:0000313" key="2">
    <source>
        <dbReference type="Proteomes" id="UP000182427"/>
    </source>
</evidence>
<evidence type="ECO:0000313" key="1">
    <source>
        <dbReference type="EMBL" id="SDF74207.1"/>
    </source>
</evidence>
<proteinExistence type="predicted"/>
<dbReference type="AlphaFoldDB" id="A0A1G7NJY1"/>